<dbReference type="PANTHER" id="PTHR47926:SF463">
    <property type="entry name" value="PENTATRICOPEPTIDE REPEAT-CONTAINING PROTEIN"/>
    <property type="match status" value="1"/>
</dbReference>
<organism evidence="4 5">
    <name type="scientific">Quillaja saponaria</name>
    <name type="common">Soap bark tree</name>
    <dbReference type="NCBI Taxonomy" id="32244"/>
    <lineage>
        <taxon>Eukaryota</taxon>
        <taxon>Viridiplantae</taxon>
        <taxon>Streptophyta</taxon>
        <taxon>Embryophyta</taxon>
        <taxon>Tracheophyta</taxon>
        <taxon>Spermatophyta</taxon>
        <taxon>Magnoliopsida</taxon>
        <taxon>eudicotyledons</taxon>
        <taxon>Gunneridae</taxon>
        <taxon>Pentapetalae</taxon>
        <taxon>rosids</taxon>
        <taxon>fabids</taxon>
        <taxon>Fabales</taxon>
        <taxon>Quillajaceae</taxon>
        <taxon>Quillaja</taxon>
    </lineage>
</organism>
<dbReference type="FunFam" id="1.25.40.10:FF:000184">
    <property type="entry name" value="Pentatricopeptide repeat-containing protein, chloroplastic"/>
    <property type="match status" value="1"/>
</dbReference>
<comment type="similarity">
    <text evidence="1">Belongs to the PPR family. PCMP-H subfamily.</text>
</comment>
<dbReference type="GO" id="GO:0009451">
    <property type="term" value="P:RNA modification"/>
    <property type="evidence" value="ECO:0007669"/>
    <property type="project" value="InterPro"/>
</dbReference>
<dbReference type="Pfam" id="PF12854">
    <property type="entry name" value="PPR_1"/>
    <property type="match status" value="2"/>
</dbReference>
<evidence type="ECO:0000313" key="4">
    <source>
        <dbReference type="EMBL" id="KAJ7954505.1"/>
    </source>
</evidence>
<evidence type="ECO:0000313" key="5">
    <source>
        <dbReference type="Proteomes" id="UP001163823"/>
    </source>
</evidence>
<dbReference type="KEGG" id="qsa:O6P43_026077"/>
<keyword evidence="2" id="KW-0677">Repeat</keyword>
<sequence length="546" mass="61441">MSPICFSSIRTPDIYLWNTMIRAFSTSSEPQLSLLYYARMRENGVNPDKHTFPSLLKSFSKAKNGNPFQLFAHIVKFGFHFDHFVRNGLISAFATSGYMKSARQVFDECSEKDVVSWTALINGYVKNNSPIEGLQYFLKMRSIGMRVDEMTIVSVLCASGLVGDTNFGRWVHGFYVEAGRVRWDVYVGSALVDMYCKCGRCDDAHKVFDEMPFRNIVSWTALIAGYVHCNKFKNALLVFQHMLLEKIVPNQSTLTSVLSACSHIGALDQGRWIHGYIDRNQVHFNSAIGTALIDMYAKCGCINEALLVFERLPVKDVYSWTSIINALAMHGDALRALKLFSRMLGNKVQPNEVTFIGVLSACSHGGLVDVGRKYFKLMRQTYCLDPNVDHYGCMVDLLGRAGYLEEAIEMIEEMPMQPTAGVLGALFGACMIHKAFELGEQIGNYLIKLQPAHSGRYALLANLYSRSQKWEAAAHVRKLMKGKGVGKTPGCSWIEVQGIIHEFVSFDQSHSESNHIYMMLENLKFQLKLACYLPYTNLLVLETNDA</sequence>
<dbReference type="Gene3D" id="1.25.40.10">
    <property type="entry name" value="Tetratricopeptide repeat domain"/>
    <property type="match status" value="4"/>
</dbReference>
<dbReference type="InterPro" id="IPR046848">
    <property type="entry name" value="E_motif"/>
</dbReference>
<evidence type="ECO:0000256" key="3">
    <source>
        <dbReference type="PROSITE-ProRule" id="PRU00708"/>
    </source>
</evidence>
<dbReference type="InterPro" id="IPR046960">
    <property type="entry name" value="PPR_At4g14850-like_plant"/>
</dbReference>
<evidence type="ECO:0000256" key="1">
    <source>
        <dbReference type="ARBA" id="ARBA00006643"/>
    </source>
</evidence>
<dbReference type="InterPro" id="IPR002885">
    <property type="entry name" value="PPR_rpt"/>
</dbReference>
<feature type="repeat" description="PPR" evidence="3">
    <location>
        <begin position="113"/>
        <end position="147"/>
    </location>
</feature>
<feature type="repeat" description="PPR" evidence="3">
    <location>
        <begin position="13"/>
        <end position="47"/>
    </location>
</feature>
<dbReference type="EMBL" id="JARAOO010000010">
    <property type="protein sequence ID" value="KAJ7954505.1"/>
    <property type="molecule type" value="Genomic_DNA"/>
</dbReference>
<name>A0AAD7LBZ9_QUISA</name>
<protein>
    <submittedName>
        <fullName evidence="4">Pentatricopeptide repeat-containing protein</fullName>
    </submittedName>
</protein>
<feature type="repeat" description="PPR" evidence="3">
    <location>
        <begin position="316"/>
        <end position="350"/>
    </location>
</feature>
<dbReference type="PANTHER" id="PTHR47926">
    <property type="entry name" value="PENTATRICOPEPTIDE REPEAT-CONTAINING PROTEIN"/>
    <property type="match status" value="1"/>
</dbReference>
<dbReference type="Pfam" id="PF13041">
    <property type="entry name" value="PPR_2"/>
    <property type="match status" value="3"/>
</dbReference>
<dbReference type="PROSITE" id="PS51375">
    <property type="entry name" value="PPR"/>
    <property type="match status" value="4"/>
</dbReference>
<evidence type="ECO:0000256" key="2">
    <source>
        <dbReference type="ARBA" id="ARBA00022737"/>
    </source>
</evidence>
<dbReference type="Pfam" id="PF01535">
    <property type="entry name" value="PPR"/>
    <property type="match status" value="3"/>
</dbReference>
<dbReference type="NCBIfam" id="TIGR00756">
    <property type="entry name" value="PPR"/>
    <property type="match status" value="6"/>
</dbReference>
<dbReference type="InterPro" id="IPR011990">
    <property type="entry name" value="TPR-like_helical_dom_sf"/>
</dbReference>
<dbReference type="Proteomes" id="UP001163823">
    <property type="component" value="Chromosome 10"/>
</dbReference>
<gene>
    <name evidence="4" type="ORF">O6P43_026077</name>
</gene>
<dbReference type="Pfam" id="PF20431">
    <property type="entry name" value="E_motif"/>
    <property type="match status" value="1"/>
</dbReference>
<dbReference type="FunFam" id="1.25.40.10:FF:000333">
    <property type="entry name" value="Pentatricopeptide repeat-containing protein"/>
    <property type="match status" value="1"/>
</dbReference>
<accession>A0AAD7LBZ9</accession>
<dbReference type="AlphaFoldDB" id="A0AAD7LBZ9"/>
<reference evidence="4" key="1">
    <citation type="journal article" date="2023" name="Science">
        <title>Elucidation of the pathway for biosynthesis of saponin adjuvants from the soapbark tree.</title>
        <authorList>
            <person name="Reed J."/>
            <person name="Orme A."/>
            <person name="El-Demerdash A."/>
            <person name="Owen C."/>
            <person name="Martin L.B.B."/>
            <person name="Misra R.C."/>
            <person name="Kikuchi S."/>
            <person name="Rejzek M."/>
            <person name="Martin A.C."/>
            <person name="Harkess A."/>
            <person name="Leebens-Mack J."/>
            <person name="Louveau T."/>
            <person name="Stephenson M.J."/>
            <person name="Osbourn A."/>
        </authorList>
    </citation>
    <scope>NUCLEOTIDE SEQUENCE</scope>
    <source>
        <strain evidence="4">S10</strain>
    </source>
</reference>
<feature type="repeat" description="PPR" evidence="3">
    <location>
        <begin position="184"/>
        <end position="218"/>
    </location>
</feature>
<dbReference type="GO" id="GO:0003723">
    <property type="term" value="F:RNA binding"/>
    <property type="evidence" value="ECO:0007669"/>
    <property type="project" value="InterPro"/>
</dbReference>
<comment type="caution">
    <text evidence="4">The sequence shown here is derived from an EMBL/GenBank/DDBJ whole genome shotgun (WGS) entry which is preliminary data.</text>
</comment>
<keyword evidence="5" id="KW-1185">Reference proteome</keyword>
<dbReference type="FunFam" id="1.25.40.10:FF:000344">
    <property type="entry name" value="Pentatricopeptide repeat-containing protein"/>
    <property type="match status" value="1"/>
</dbReference>
<proteinExistence type="inferred from homology"/>